<evidence type="ECO:0000313" key="1">
    <source>
        <dbReference type="EMBL" id="SUU36078.1"/>
    </source>
</evidence>
<name>A0A380VEW9_9PAST</name>
<evidence type="ECO:0000313" key="2">
    <source>
        <dbReference type="Proteomes" id="UP000254507"/>
    </source>
</evidence>
<accession>A0A380VEW9</accession>
<dbReference type="RefSeq" id="WP_115610015.1">
    <property type="nucleotide sequence ID" value="NZ_UFSB01000001.1"/>
</dbReference>
<dbReference type="Pfam" id="PF15586">
    <property type="entry name" value="Imm8"/>
    <property type="match status" value="1"/>
</dbReference>
<dbReference type="InterPro" id="IPR028964">
    <property type="entry name" value="Imm8"/>
</dbReference>
<protein>
    <submittedName>
        <fullName evidence="1">Uncharacterized protein</fullName>
    </submittedName>
</protein>
<dbReference type="Proteomes" id="UP000254507">
    <property type="component" value="Unassembled WGS sequence"/>
</dbReference>
<dbReference type="AlphaFoldDB" id="A0A380VEW9"/>
<gene>
    <name evidence="1" type="ORF">NCTC10851_01094</name>
</gene>
<proteinExistence type="predicted"/>
<organism evidence="1 2">
    <name type="scientific">Actinobacillus seminis</name>
    <dbReference type="NCBI Taxonomy" id="722"/>
    <lineage>
        <taxon>Bacteria</taxon>
        <taxon>Pseudomonadati</taxon>
        <taxon>Pseudomonadota</taxon>
        <taxon>Gammaproteobacteria</taxon>
        <taxon>Pasteurellales</taxon>
        <taxon>Pasteurellaceae</taxon>
        <taxon>Actinobacillus</taxon>
    </lineage>
</organism>
<dbReference type="OrthoDB" id="5686999at2"/>
<sequence length="114" mass="13199">MVTADLKAMSYYGVSSKYEAQLLMLEQTGYNLKLSLTIGEKGECGGDYFTVDVFNIDLLKNTKMLLVSKSFVVNDDIELELQHCVNSITGKDWNEVLNKLRHYFDWEYENHKFV</sequence>
<dbReference type="EMBL" id="UFSB01000001">
    <property type="protein sequence ID" value="SUU36078.1"/>
    <property type="molecule type" value="Genomic_DNA"/>
</dbReference>
<reference evidence="1 2" key="1">
    <citation type="submission" date="2018-06" db="EMBL/GenBank/DDBJ databases">
        <authorList>
            <consortium name="Pathogen Informatics"/>
            <person name="Doyle S."/>
        </authorList>
    </citation>
    <scope>NUCLEOTIDE SEQUENCE [LARGE SCALE GENOMIC DNA]</scope>
    <source>
        <strain evidence="1 2">NCTC10851</strain>
    </source>
</reference>